<reference evidence="1 2" key="1">
    <citation type="submission" date="2020-01" db="EMBL/GenBank/DDBJ databases">
        <title>Paenibacillus soybeanensis sp. nov. isolated from the nodules of soybean (Glycine max(L.) Merr).</title>
        <authorList>
            <person name="Wang H."/>
        </authorList>
    </citation>
    <scope>NUCLEOTIDE SEQUENCE [LARGE SCALE GENOMIC DNA]</scope>
    <source>
        <strain evidence="1 2">T1</strain>
    </source>
</reference>
<protein>
    <recommendedName>
        <fullName evidence="3">YheC/YheD family protein</fullName>
    </recommendedName>
</protein>
<comment type="caution">
    <text evidence="1">The sequence shown here is derived from an EMBL/GenBank/DDBJ whole genome shotgun (WGS) entry which is preliminary data.</text>
</comment>
<organism evidence="1 2">
    <name type="scientific">Paenibacillus glycinis</name>
    <dbReference type="NCBI Taxonomy" id="2697035"/>
    <lineage>
        <taxon>Bacteria</taxon>
        <taxon>Bacillati</taxon>
        <taxon>Bacillota</taxon>
        <taxon>Bacilli</taxon>
        <taxon>Bacillales</taxon>
        <taxon>Paenibacillaceae</taxon>
        <taxon>Paenibacillus</taxon>
    </lineage>
</organism>
<dbReference type="Pfam" id="PF14398">
    <property type="entry name" value="ATPgrasp_YheCD"/>
    <property type="match status" value="1"/>
</dbReference>
<dbReference type="Proteomes" id="UP000665561">
    <property type="component" value="Unassembled WGS sequence"/>
</dbReference>
<evidence type="ECO:0000313" key="2">
    <source>
        <dbReference type="Proteomes" id="UP000665561"/>
    </source>
</evidence>
<dbReference type="InterPro" id="IPR026838">
    <property type="entry name" value="YheC/D"/>
</dbReference>
<dbReference type="Gene3D" id="3.30.470.20">
    <property type="entry name" value="ATP-grasp fold, B domain"/>
    <property type="match status" value="1"/>
</dbReference>
<accession>A0ABW9XL62</accession>
<sequence>MPKKAYKSTAIRGKKRVCAMLAASAHLRPLVPRTMMLTAANLSTMLAAYRSVYIKPDIGSLGIGVCKATSERGGYKLVAVKNRSQVYRRFHTIDALCRYARRIGGGTMIVQKAIPLATVGGRPYDMRMMVQRKPRGAWTVTGSFARIARPGKIVTNYSQGGRIRTLKQMYRSKGLTDAASHAKIARLTRIARQTAVWLSARRAGMHEVGIDFADDRKGKLWILEVNSNHPQFHPLQVTDPPAYRRMMSFARSYGRFSAK</sequence>
<evidence type="ECO:0000313" key="1">
    <source>
        <dbReference type="EMBL" id="NBD23374.1"/>
    </source>
</evidence>
<dbReference type="EMBL" id="JAAAMV010000002">
    <property type="protein sequence ID" value="NBD23374.1"/>
    <property type="molecule type" value="Genomic_DNA"/>
</dbReference>
<gene>
    <name evidence="1" type="ORF">GT019_05775</name>
</gene>
<evidence type="ECO:0008006" key="3">
    <source>
        <dbReference type="Google" id="ProtNLM"/>
    </source>
</evidence>
<dbReference type="SUPFAM" id="SSF56059">
    <property type="entry name" value="Glutathione synthetase ATP-binding domain-like"/>
    <property type="match status" value="1"/>
</dbReference>
<dbReference type="RefSeq" id="WP_161741793.1">
    <property type="nucleotide sequence ID" value="NZ_JAAAMV010000002.1"/>
</dbReference>
<keyword evidence="2" id="KW-1185">Reference proteome</keyword>
<proteinExistence type="predicted"/>
<name>A0ABW9XL62_9BACL</name>